<dbReference type="KEGG" id="hbq:QI031_09790"/>
<dbReference type="Proteomes" id="UP001223520">
    <property type="component" value="Chromosome"/>
</dbReference>
<reference evidence="1 2" key="1">
    <citation type="journal article" date="2023" name="Limnol Oceanogr Lett">
        <title>Environmental adaptations by the intertidal Antarctic cyanobacterium Halotia branconii CENA392 as revealed using long-read genome sequencing.</title>
        <authorList>
            <person name="Dextro R.B."/>
            <person name="Delbaje E."/>
            <person name="Freitas P.N.N."/>
            <person name="Geraldes V."/>
            <person name="Pinto E."/>
            <person name="Long P.F."/>
            <person name="Fiore M.F."/>
        </authorList>
    </citation>
    <scope>NUCLEOTIDE SEQUENCE [LARGE SCALE GENOMIC DNA]</scope>
    <source>
        <strain evidence="1 2">CENA392</strain>
    </source>
</reference>
<name>A0AAJ6NY71_9CYAN</name>
<dbReference type="RefSeq" id="WP_281485978.1">
    <property type="nucleotide sequence ID" value="NZ_CP124543.1"/>
</dbReference>
<dbReference type="EMBL" id="CP124543">
    <property type="protein sequence ID" value="WGV28760.1"/>
    <property type="molecule type" value="Genomic_DNA"/>
</dbReference>
<accession>A0AAJ6NY71</accession>
<keyword evidence="2" id="KW-1185">Reference proteome</keyword>
<sequence>MLRVYHLLLGAILLVVMPLGAKFVLPQFSTKVEKPNSVVKPTVGNSSQTTPAITPTPVEENIWKKILGTTSAPNGWEVFPCQGNAPLLCVSSQGEILGTIEVGIYPVNNNPDFQKNLIASGIPLGSKIDYQSPKYQNQVLTALKNWVADLDTTLAKDRQSSYGKKIIFSAYPPQELQIGKLQGLRYGFVGLKQEGGVQEQHIGHVAFDGTALYVINTAFDPGSVTGKFEKLENLAIFQPYLDAIAANLNLPV</sequence>
<evidence type="ECO:0000313" key="1">
    <source>
        <dbReference type="EMBL" id="WGV28760.1"/>
    </source>
</evidence>
<dbReference type="AlphaFoldDB" id="A0AAJ6NY71"/>
<organism evidence="1 2">
    <name type="scientific">Halotia branconii CENA392</name>
    <dbReference type="NCBI Taxonomy" id="1539056"/>
    <lineage>
        <taxon>Bacteria</taxon>
        <taxon>Bacillati</taxon>
        <taxon>Cyanobacteriota</taxon>
        <taxon>Cyanophyceae</taxon>
        <taxon>Nostocales</taxon>
        <taxon>Nodulariaceae</taxon>
        <taxon>Halotia</taxon>
    </lineage>
</organism>
<proteinExistence type="predicted"/>
<evidence type="ECO:0000313" key="2">
    <source>
        <dbReference type="Proteomes" id="UP001223520"/>
    </source>
</evidence>
<gene>
    <name evidence="1" type="ORF">QI031_09790</name>
</gene>
<protein>
    <submittedName>
        <fullName evidence="1">Uncharacterized protein</fullName>
    </submittedName>
</protein>